<evidence type="ECO:0000313" key="2">
    <source>
        <dbReference type="Proteomes" id="UP000054563"/>
    </source>
</evidence>
<organism evidence="1 2">
    <name type="scientific">Coccidioides immitis H538.4</name>
    <dbReference type="NCBI Taxonomy" id="396776"/>
    <lineage>
        <taxon>Eukaryota</taxon>
        <taxon>Fungi</taxon>
        <taxon>Dikarya</taxon>
        <taxon>Ascomycota</taxon>
        <taxon>Pezizomycotina</taxon>
        <taxon>Eurotiomycetes</taxon>
        <taxon>Eurotiomycetidae</taxon>
        <taxon>Onygenales</taxon>
        <taxon>Onygenaceae</taxon>
        <taxon>Coccidioides</taxon>
    </lineage>
</organism>
<evidence type="ECO:0000313" key="1">
    <source>
        <dbReference type="EMBL" id="KMU92718.1"/>
    </source>
</evidence>
<dbReference type="EMBL" id="DS017171">
    <property type="protein sequence ID" value="KMU92718.1"/>
    <property type="molecule type" value="Genomic_DNA"/>
</dbReference>
<name>A0A0J8UXS0_COCIT</name>
<sequence length="114" mass="13043">MAKPIYKEGFLAVCSRSLFLLLSLHLLPIIRIHRIVRILRVPAKATIVTFVYGKVRIVQATCDPSETNPMFTLTLRAVYDLGKDNYDRKVAFDILKWIFCPPEPAKELAIRGKQ</sequence>
<reference evidence="2" key="1">
    <citation type="journal article" date="2010" name="Genome Res.">
        <title>Population genomic sequencing of Coccidioides fungi reveals recent hybridization and transposon control.</title>
        <authorList>
            <person name="Neafsey D.E."/>
            <person name="Barker B.M."/>
            <person name="Sharpton T.J."/>
            <person name="Stajich J.E."/>
            <person name="Park D.J."/>
            <person name="Whiston E."/>
            <person name="Hung C.-Y."/>
            <person name="McMahan C."/>
            <person name="White J."/>
            <person name="Sykes S."/>
            <person name="Heiman D."/>
            <person name="Young S."/>
            <person name="Zeng Q."/>
            <person name="Abouelleil A."/>
            <person name="Aftuck L."/>
            <person name="Bessette D."/>
            <person name="Brown A."/>
            <person name="FitzGerald M."/>
            <person name="Lui A."/>
            <person name="Macdonald J.P."/>
            <person name="Priest M."/>
            <person name="Orbach M.J."/>
            <person name="Galgiani J.N."/>
            <person name="Kirkland T.N."/>
            <person name="Cole G.T."/>
            <person name="Birren B.W."/>
            <person name="Henn M.R."/>
            <person name="Taylor J.W."/>
            <person name="Rounsley S.D."/>
        </authorList>
    </citation>
    <scope>NUCLEOTIDE SEQUENCE [LARGE SCALE GENOMIC DNA]</scope>
    <source>
        <strain evidence="2">H538.4</strain>
    </source>
</reference>
<dbReference type="Proteomes" id="UP000054563">
    <property type="component" value="Unassembled WGS sequence"/>
</dbReference>
<dbReference type="AlphaFoldDB" id="A0A0J8UXS0"/>
<accession>A0A0J8UXS0</accession>
<dbReference type="OrthoDB" id="4204806at2759"/>
<proteinExistence type="predicted"/>
<gene>
    <name evidence="1" type="ORF">CIHG_10504</name>
</gene>
<dbReference type="VEuPathDB" id="FungiDB:CIHG_10504"/>
<protein>
    <submittedName>
        <fullName evidence="1">Uncharacterized protein</fullName>
    </submittedName>
</protein>